<dbReference type="GO" id="GO:0004402">
    <property type="term" value="F:histone acetyltransferase activity"/>
    <property type="evidence" value="ECO:0007669"/>
    <property type="project" value="TreeGrafter"/>
</dbReference>
<feature type="region of interest" description="Disordered" evidence="1">
    <location>
        <begin position="836"/>
        <end position="869"/>
    </location>
</feature>
<gene>
    <name evidence="2" type="ORF">DFA_10647</name>
</gene>
<proteinExistence type="predicted"/>
<evidence type="ECO:0000313" key="3">
    <source>
        <dbReference type="Proteomes" id="UP000007797"/>
    </source>
</evidence>
<organism evidence="2 3">
    <name type="scientific">Cavenderia fasciculata</name>
    <name type="common">Slime mold</name>
    <name type="synonym">Dictyostelium fasciculatum</name>
    <dbReference type="NCBI Taxonomy" id="261658"/>
    <lineage>
        <taxon>Eukaryota</taxon>
        <taxon>Amoebozoa</taxon>
        <taxon>Evosea</taxon>
        <taxon>Eumycetozoa</taxon>
        <taxon>Dictyostelia</taxon>
        <taxon>Acytosteliales</taxon>
        <taxon>Cavenderiaceae</taxon>
        <taxon>Cavenderia</taxon>
    </lineage>
</organism>
<keyword evidence="3" id="KW-1185">Reference proteome</keyword>
<reference evidence="3" key="1">
    <citation type="journal article" date="2011" name="Genome Res.">
        <title>Phylogeny-wide analysis of social amoeba genomes highlights ancient origins for complex intercellular communication.</title>
        <authorList>
            <person name="Heidel A.J."/>
            <person name="Lawal H.M."/>
            <person name="Felder M."/>
            <person name="Schilde C."/>
            <person name="Helps N.R."/>
            <person name="Tunggal B."/>
            <person name="Rivero F."/>
            <person name="John U."/>
            <person name="Schleicher M."/>
            <person name="Eichinger L."/>
            <person name="Platzer M."/>
            <person name="Noegel A.A."/>
            <person name="Schaap P."/>
            <person name="Gloeckner G."/>
        </authorList>
    </citation>
    <scope>NUCLEOTIDE SEQUENCE [LARGE SCALE GENOMIC DNA]</scope>
    <source>
        <strain evidence="3">SH3</strain>
    </source>
</reference>
<sequence>MNNKDNNNNDNSKIDDPQSSCVISRVFKDRYLLYSIVQRIRRECLVLGAMMPIEKSPPPIRYHWVPRDPVLTIEYRQYNLLIDYIKSTPKDGHNSIFWSLVGLGLEWKQMTHQQLSQLFQLFSEQFKKYFGISADNPKDQTINNIFKFLTTTKWEYQSWKIIIDFINTHCIIYNNNNNQEEGQSTSKKKIITKNNKRKQPSTKQTNSTTTILKIFLETNSLESSPWIWVLLREYLLLHENVQILDDIIQEVGVKALLDAKDDGKRIDPPKTSRVMGTYIGANLDSKMIHRIYKKPLDSALKSHNKDFVSKALKGDPQKNQIYDIRTFIYDFLSGDINLDDAENLLQDLKSLVECIHILHPDMGNLNETIHESIGYPMSSPPSVPYFILWLFGYWTSTTTFFKVEDEMAHLIVSLFSRIENNNKDQMIKYLIYNLGFSTICAHGSLELVQLSYQHVMKGLSDSDEPDSDDPDPYFIRFQSTDIKVLEFLVGILKQQDLEYNEHGKRSIIRVNSVEMASHCDPELVEPLFESDSPVSDIALAIGLFDYFSVLDEPIRFRKLERMLEMAINSFQAPLIIYMYKHYNKNPLNFDPYHHPPPCNMDRLVKEHQFLLIKELIDNDVPMVINDSETWMIIGRYASTEWIDILLKYTNPTILSNNNNINNNNNDNSKINDSQNSCVISRVFKDRYLLYSIVQRIRRGGCLVLGAMMPNEKNPPIRYHWITPDPVLTIEYRQYNLLLDCIKSTPKDDYDSMFEALTELGLEWKHITPLQLSQLFQLFSEQFKRYFGISSANPNQETMTTIFKFLTTTKWEYQSWKMIIDFINTHSIIYNNIDDDKGQQSTSKKMKKNKKKTKNNKTNKPSTTTTTKRPPTKSTILKIFLETKTEDGKSSWIWVLLREYLLLHENIQILDNIIQEIGVKALLDAKDGRERIDSLKFSRVVGAYVGAYVGNNLDSKMINRIFKKPLDSALKSHNKEFVSKALKGDPQKNRVPFIRTHIFDFLSEDINLDDKDHLLQDLKSLVECIHILHPDMGNLNETIHESIGYPMSSPPSVPYFILWLFHYWMSTATTTVKVEDEMARLIVSLFSKTNDNKKNQMIKYLIHNLGFSTICAHGSLELVQLSYQHIMESLPNIDESEHHFVRFESTDIKVLEFLVGILKQQDLEYNQHGKFIHPRFILHPDIVSSLDGFISPVFKGELLEYMVMQVSEILNTRKWSIDNDSIKVILRNGYFKVADVLLVKAKMLHSLGYGSKQIAKVNSLQMARYSLICDPQSADPSFESDSPDSNIALAIGLFDFYSVLDLPTRLRKLEKMLEMAINSFQAPLIIYMYKHYNKNPLNFDPYLYPPPCNMDRLVRDHQFLLIKELIDNEIPMAINDSETWRIIGRYASRQWIDILMKYTNPAILKNRKKVKEFFLFLETGLDSNLEAVEIIEYISENYPIYNKLFF</sequence>
<dbReference type="Proteomes" id="UP000007797">
    <property type="component" value="Unassembled WGS sequence"/>
</dbReference>
<dbReference type="RefSeq" id="XP_004351290.1">
    <property type="nucleotide sequence ID" value="XM_004351238.1"/>
</dbReference>
<accession>F4QB02</accession>
<feature type="compositionally biased region" description="Low complexity" evidence="1">
    <location>
        <begin position="857"/>
        <end position="869"/>
    </location>
</feature>
<name>F4QB02_CACFS</name>
<protein>
    <submittedName>
        <fullName evidence="2">Uncharacterized protein</fullName>
    </submittedName>
</protein>
<dbReference type="PANTHER" id="PTHR20916">
    <property type="entry name" value="CYSTEINE AND GLYCINE-RICH PROTEIN 2 BINDING PROTEIN"/>
    <property type="match status" value="1"/>
</dbReference>
<dbReference type="KEGG" id="dfa:DFA_10647"/>
<evidence type="ECO:0000256" key="1">
    <source>
        <dbReference type="SAM" id="MobiDB-lite"/>
    </source>
</evidence>
<dbReference type="PANTHER" id="PTHR20916:SF26">
    <property type="entry name" value="CYSTEINE-RICH PROTEIN 2-BINDING PROTEIN"/>
    <property type="match status" value="1"/>
</dbReference>
<dbReference type="EMBL" id="GL883027">
    <property type="protein sequence ID" value="EGG14774.1"/>
    <property type="molecule type" value="Genomic_DNA"/>
</dbReference>
<feature type="compositionally biased region" description="Basic residues" evidence="1">
    <location>
        <begin position="843"/>
        <end position="856"/>
    </location>
</feature>
<dbReference type="GeneID" id="14866734"/>
<evidence type="ECO:0000313" key="2">
    <source>
        <dbReference type="EMBL" id="EGG14774.1"/>
    </source>
</evidence>